<dbReference type="Proteomes" id="UP000001396">
    <property type="component" value="Unassembled WGS sequence"/>
</dbReference>
<accession>D3BSP3</accession>
<sequence>MKCDVDNIVLSGGSTMLPGFEERMLKEKALLSPDYKIKVVASPEAKYSAWIGGSIFFLSPLSKNTVPPKKNTMKRFIHYSKRFSTLLKKEEEGGELVNQDKVSN</sequence>
<dbReference type="STRING" id="670386.D3BSP3"/>
<dbReference type="InParanoid" id="D3BSP3"/>
<keyword evidence="2" id="KW-1185">Reference proteome</keyword>
<evidence type="ECO:0000313" key="1">
    <source>
        <dbReference type="EMBL" id="EFA75508.1"/>
    </source>
</evidence>
<organism evidence="1 2">
    <name type="scientific">Heterostelium pallidum (strain ATCC 26659 / Pp 5 / PN500)</name>
    <name type="common">Cellular slime mold</name>
    <name type="synonym">Polysphondylium pallidum</name>
    <dbReference type="NCBI Taxonomy" id="670386"/>
    <lineage>
        <taxon>Eukaryota</taxon>
        <taxon>Amoebozoa</taxon>
        <taxon>Evosea</taxon>
        <taxon>Eumycetozoa</taxon>
        <taxon>Dictyostelia</taxon>
        <taxon>Acytosteliales</taxon>
        <taxon>Acytosteliaceae</taxon>
        <taxon>Heterostelium</taxon>
    </lineage>
</organism>
<reference evidence="1 2" key="1">
    <citation type="journal article" date="2011" name="Genome Res.">
        <title>Phylogeny-wide analysis of social amoeba genomes highlights ancient origins for complex intercellular communication.</title>
        <authorList>
            <person name="Heidel A.J."/>
            <person name="Lawal H.M."/>
            <person name="Felder M."/>
            <person name="Schilde C."/>
            <person name="Helps N.R."/>
            <person name="Tunggal B."/>
            <person name="Rivero F."/>
            <person name="John U."/>
            <person name="Schleicher M."/>
            <person name="Eichinger L."/>
            <person name="Platzer M."/>
            <person name="Noegel A.A."/>
            <person name="Schaap P."/>
            <person name="Gloeckner G."/>
        </authorList>
    </citation>
    <scope>NUCLEOTIDE SEQUENCE [LARGE SCALE GENOMIC DNA]</scope>
    <source>
        <strain evidence="2">ATCC 26659 / Pp 5 / PN500</strain>
    </source>
</reference>
<dbReference type="GeneID" id="31366481"/>
<evidence type="ECO:0008006" key="3">
    <source>
        <dbReference type="Google" id="ProtNLM"/>
    </source>
</evidence>
<comment type="caution">
    <text evidence="1">The sequence shown here is derived from an EMBL/GenBank/DDBJ whole genome shotgun (WGS) entry which is preliminary data.</text>
</comment>
<dbReference type="SUPFAM" id="SSF53067">
    <property type="entry name" value="Actin-like ATPase domain"/>
    <property type="match status" value="1"/>
</dbReference>
<name>D3BSP3_HETP5</name>
<dbReference type="EMBL" id="ADBJ01000054">
    <property type="protein sequence ID" value="EFA75508.1"/>
    <property type="molecule type" value="Genomic_DNA"/>
</dbReference>
<dbReference type="RefSeq" id="XP_020427642.1">
    <property type="nucleotide sequence ID" value="XM_020581772.1"/>
</dbReference>
<proteinExistence type="predicted"/>
<evidence type="ECO:0000313" key="2">
    <source>
        <dbReference type="Proteomes" id="UP000001396"/>
    </source>
</evidence>
<dbReference type="AlphaFoldDB" id="D3BSP3"/>
<dbReference type="Gene3D" id="3.30.420.40">
    <property type="match status" value="2"/>
</dbReference>
<gene>
    <name evidence="1" type="ORF">PPL_11012</name>
</gene>
<dbReference type="InterPro" id="IPR043129">
    <property type="entry name" value="ATPase_NBD"/>
</dbReference>
<dbReference type="Pfam" id="PF00022">
    <property type="entry name" value="Actin"/>
    <property type="match status" value="1"/>
</dbReference>
<protein>
    <recommendedName>
        <fullName evidence="3">Actin</fullName>
    </recommendedName>
</protein>
<dbReference type="InterPro" id="IPR004000">
    <property type="entry name" value="Actin"/>
</dbReference>